<gene>
    <name evidence="1" type="ORF">KILIM_057_00330</name>
</gene>
<protein>
    <submittedName>
        <fullName evidence="1">Uncharacterized protein</fullName>
    </submittedName>
</protein>
<dbReference type="AlphaFoldDB" id="K6WYF9"/>
<evidence type="ECO:0000313" key="2">
    <source>
        <dbReference type="Proteomes" id="UP000008366"/>
    </source>
</evidence>
<evidence type="ECO:0000313" key="1">
    <source>
        <dbReference type="EMBL" id="GAB97142.1"/>
    </source>
</evidence>
<dbReference type="STRING" id="1184609.KILIM_057_00330"/>
<name>K6WYF9_9MICO</name>
<comment type="caution">
    <text evidence="1">The sequence shown here is derived from an EMBL/GenBank/DDBJ whole genome shotgun (WGS) entry which is preliminary data.</text>
</comment>
<dbReference type="eggNOG" id="ENOG502Z9VM">
    <property type="taxonomic scope" value="Bacteria"/>
</dbReference>
<dbReference type="Proteomes" id="UP000008366">
    <property type="component" value="Unassembled WGS sequence"/>
</dbReference>
<reference evidence="1 2" key="1">
    <citation type="submission" date="2012-08" db="EMBL/GenBank/DDBJ databases">
        <title>Whole genome shotgun sequence of Kineosphaera limosa NBRC 100340.</title>
        <authorList>
            <person name="Yoshida I."/>
            <person name="Isaki S."/>
            <person name="Hosoyama A."/>
            <person name="Tsuchikane K."/>
            <person name="Katsumata H."/>
            <person name="Ando Y."/>
            <person name="Ohji S."/>
            <person name="Hamada M."/>
            <person name="Tamura T."/>
            <person name="Yamazoe A."/>
            <person name="Yamazaki S."/>
            <person name="Fujita N."/>
        </authorList>
    </citation>
    <scope>NUCLEOTIDE SEQUENCE [LARGE SCALE GENOMIC DNA]</scope>
    <source>
        <strain evidence="1 2">NBRC 100340</strain>
    </source>
</reference>
<proteinExistence type="predicted"/>
<keyword evidence="2" id="KW-1185">Reference proteome</keyword>
<sequence length="543" mass="57291">MPVEWQGWAMIGRRGIGGLGFGGFGAGASAAASPGGGVCLPKVGDRRSSAELGRRVVADALAAVDESAARAALGEAEWRAGYPRHFRELLERGASDPARAAAIASEGLASVHHHLQWRDPATEPEGDDERGSAREVPLAQRPTTCATRLEAATVHGNGEPERILSIPYAGRRLFGDELRAQLDLWVLAGVVEPDAADAVRRVMANPQWLSLPGRTAVVLGAASQIGPLRPLLRWGADVAALDLPGPQVWAPLLADVRGYAGRLTVPVVDERQGAAAAGEGGLADHAGADLVRDLPAVATWLEELTGDLVLGAYAYADGAQHVRVAAAVDDLTYRLLQRADRQVALAFLATPTDVFAVPDEARVAAWAAFERRDVDEGGGLLGRLGPVARGLGRGRLLVRHYDTYDPAGGAPPINDSIVTQQGPNYLLAKRIQRWRAYEARQQGHLVSFSVAPPTRTRSVLKNRALAAAYAGAHRFGVEVFEPATSSTLMAALLVHDLYAGGPAPATPWQAEAAHAVHGGLWRTPVEPRSALTLAALAGLLARP</sequence>
<organism evidence="1 2">
    <name type="scientific">Kineosphaera limosa NBRC 100340</name>
    <dbReference type="NCBI Taxonomy" id="1184609"/>
    <lineage>
        <taxon>Bacteria</taxon>
        <taxon>Bacillati</taxon>
        <taxon>Actinomycetota</taxon>
        <taxon>Actinomycetes</taxon>
        <taxon>Micrococcales</taxon>
        <taxon>Dermatophilaceae</taxon>
        <taxon>Kineosphaera</taxon>
    </lineage>
</organism>
<accession>K6WYF9</accession>
<dbReference type="EMBL" id="BAHD01000057">
    <property type="protein sequence ID" value="GAB97142.1"/>
    <property type="molecule type" value="Genomic_DNA"/>
</dbReference>